<proteinExistence type="predicted"/>
<evidence type="ECO:0000313" key="3">
    <source>
        <dbReference type="Proteomes" id="UP000472727"/>
    </source>
</evidence>
<name>A0A6G1M4X4_ORBOL</name>
<feature type="transmembrane region" description="Helical" evidence="1">
    <location>
        <begin position="356"/>
        <end position="379"/>
    </location>
</feature>
<dbReference type="EMBL" id="WIWS01000015">
    <property type="protein sequence ID" value="KAF3225404.1"/>
    <property type="molecule type" value="Genomic_DNA"/>
</dbReference>
<keyword evidence="1" id="KW-0472">Membrane</keyword>
<dbReference type="AlphaFoldDB" id="A0A6G1M4X4"/>
<evidence type="ECO:0008006" key="4">
    <source>
        <dbReference type="Google" id="ProtNLM"/>
    </source>
</evidence>
<feature type="transmembrane region" description="Helical" evidence="1">
    <location>
        <begin position="409"/>
        <end position="428"/>
    </location>
</feature>
<protein>
    <recommendedName>
        <fullName evidence="4">CorA metal ion transporter</fullName>
    </recommendedName>
</protein>
<keyword evidence="1" id="KW-1133">Transmembrane helix</keyword>
<dbReference type="Proteomes" id="UP000472727">
    <property type="component" value="Unassembled WGS sequence"/>
</dbReference>
<evidence type="ECO:0000256" key="1">
    <source>
        <dbReference type="SAM" id="Phobius"/>
    </source>
</evidence>
<sequence>MSMKAKIYEQQKDGWTTKDEDLESYLRSMSNTPSFIFVDSKNLKGNQPESTSLHYMLEGFYSMPNDIWTKVHWESNGYYGCSDGRDEDIDRHDTWFRFLVKQLFEKPGKEFPQDYDYSWDKLGFFTTWKKSGRKCMLCLDCPDDLVKGMRKSLDTASPDHFIVDPYAFHQVAIRGIVNLYDKSIWRIRDVVRTVEKAGSVERINSGLSTNIGASLQTRPKARKPTVDYDHLHEAARHVIHSTETLQVSTQLLEQIILRHKDRLNWLGNIPEEEKVCMRQVGDNLVFYYGMIHAFKCRSESMQARHQNEIQLVRILTNSQDRSTYEAGKSNEELQAFNTVAQYHSHVAAIDSAAMKVIAALTAAFLPATFVSAIFSMSFFNNGGDNGTSAGGAGGAGGGDEGWSLSDKFWIYWAFAVPLTVATIILLAFSKQIMRRLGMV</sequence>
<dbReference type="Gene3D" id="1.20.58.340">
    <property type="entry name" value="Magnesium transport protein CorA, transmembrane region"/>
    <property type="match status" value="1"/>
</dbReference>
<reference evidence="2 3" key="1">
    <citation type="submission" date="2019-06" db="EMBL/GenBank/DDBJ databases">
        <authorList>
            <person name="Palmer J.M."/>
        </authorList>
    </citation>
    <scope>NUCLEOTIDE SEQUENCE [LARGE SCALE GENOMIC DNA]</scope>
    <source>
        <strain evidence="2 3">TWF106</strain>
    </source>
</reference>
<organism evidence="2 3">
    <name type="scientific">Orbilia oligospora</name>
    <name type="common">Nematode-trapping fungus</name>
    <name type="synonym">Arthrobotrys oligospora</name>
    <dbReference type="NCBI Taxonomy" id="2813651"/>
    <lineage>
        <taxon>Eukaryota</taxon>
        <taxon>Fungi</taxon>
        <taxon>Dikarya</taxon>
        <taxon>Ascomycota</taxon>
        <taxon>Pezizomycotina</taxon>
        <taxon>Orbiliomycetes</taxon>
        <taxon>Orbiliales</taxon>
        <taxon>Orbiliaceae</taxon>
        <taxon>Orbilia</taxon>
    </lineage>
</organism>
<keyword evidence="1" id="KW-0812">Transmembrane</keyword>
<accession>A0A6G1M4X4</accession>
<gene>
    <name evidence="2" type="ORF">TWF106_002543</name>
</gene>
<evidence type="ECO:0000313" key="2">
    <source>
        <dbReference type="EMBL" id="KAF3225404.1"/>
    </source>
</evidence>
<comment type="caution">
    <text evidence="2">The sequence shown here is derived from an EMBL/GenBank/DDBJ whole genome shotgun (WGS) entry which is preliminary data.</text>
</comment>